<sequence>MGVFDRADEGSDEAEAYRAELAAENNRLAARDDSAQAARPA</sequence>
<gene>
    <name evidence="1" type="ORF">SAMN04489765_2303</name>
</gene>
<keyword evidence="2" id="KW-1185">Reference proteome</keyword>
<proteinExistence type="predicted"/>
<dbReference type="EMBL" id="FNLF01000002">
    <property type="protein sequence ID" value="SDQ90743.1"/>
    <property type="molecule type" value="Genomic_DNA"/>
</dbReference>
<accession>A0A1H1EPS6</accession>
<dbReference type="Proteomes" id="UP000183053">
    <property type="component" value="Unassembled WGS sequence"/>
</dbReference>
<name>A0A1H1EPS6_9ACTN</name>
<protein>
    <submittedName>
        <fullName evidence="1">Uncharacterized protein</fullName>
    </submittedName>
</protein>
<dbReference type="AlphaFoldDB" id="A0A1H1EPS6"/>
<evidence type="ECO:0000313" key="2">
    <source>
        <dbReference type="Proteomes" id="UP000183053"/>
    </source>
</evidence>
<dbReference type="STRING" id="47312.SAMN04489765_2303"/>
<reference evidence="2" key="1">
    <citation type="submission" date="2016-10" db="EMBL/GenBank/DDBJ databases">
        <authorList>
            <person name="Varghese N."/>
            <person name="Submissions S."/>
        </authorList>
    </citation>
    <scope>NUCLEOTIDE SEQUENCE [LARGE SCALE GENOMIC DNA]</scope>
    <source>
        <strain evidence="2">DSM 44142</strain>
    </source>
</reference>
<organism evidence="1 2">
    <name type="scientific">Tsukamurella pulmonis</name>
    <dbReference type="NCBI Taxonomy" id="47312"/>
    <lineage>
        <taxon>Bacteria</taxon>
        <taxon>Bacillati</taxon>
        <taxon>Actinomycetota</taxon>
        <taxon>Actinomycetes</taxon>
        <taxon>Mycobacteriales</taxon>
        <taxon>Tsukamurellaceae</taxon>
        <taxon>Tsukamurella</taxon>
    </lineage>
</organism>
<evidence type="ECO:0000313" key="1">
    <source>
        <dbReference type="EMBL" id="SDQ90743.1"/>
    </source>
</evidence>
<dbReference type="RefSeq" id="WP_269451313.1">
    <property type="nucleotide sequence ID" value="NZ_FNLF01000002.1"/>
</dbReference>